<evidence type="ECO:0000313" key="2">
    <source>
        <dbReference type="EMBL" id="QQP53145.1"/>
    </source>
</evidence>
<dbReference type="AlphaFoldDB" id="A0A7T8KC18"/>
<evidence type="ECO:0000313" key="3">
    <source>
        <dbReference type="Proteomes" id="UP000595437"/>
    </source>
</evidence>
<reference evidence="3" key="1">
    <citation type="submission" date="2021-01" db="EMBL/GenBank/DDBJ databases">
        <title>Caligus Genome Assembly.</title>
        <authorList>
            <person name="Gallardo-Escarate C."/>
        </authorList>
    </citation>
    <scope>NUCLEOTIDE SEQUENCE [LARGE SCALE GENOMIC DNA]</scope>
</reference>
<accession>A0A7T8KC18</accession>
<sequence length="121" mass="13049">NEVVPPALPPRPDALELLDNILSSINASSGGFQNEMMRPATISEGSSQELVVDKDNIDSLLGSLFNNVLSEFDENIPPLLELLDDGSDEEKEDEEKDKAVESITESSEESTLASLTTEVAT</sequence>
<feature type="compositionally biased region" description="Acidic residues" evidence="1">
    <location>
        <begin position="82"/>
        <end position="95"/>
    </location>
</feature>
<keyword evidence="3" id="KW-1185">Reference proteome</keyword>
<feature type="non-terminal residue" evidence="2">
    <location>
        <position position="1"/>
    </location>
</feature>
<organism evidence="2 3">
    <name type="scientific">Caligus rogercresseyi</name>
    <name type="common">Sea louse</name>
    <dbReference type="NCBI Taxonomy" id="217165"/>
    <lineage>
        <taxon>Eukaryota</taxon>
        <taxon>Metazoa</taxon>
        <taxon>Ecdysozoa</taxon>
        <taxon>Arthropoda</taxon>
        <taxon>Crustacea</taxon>
        <taxon>Multicrustacea</taxon>
        <taxon>Hexanauplia</taxon>
        <taxon>Copepoda</taxon>
        <taxon>Siphonostomatoida</taxon>
        <taxon>Caligidae</taxon>
        <taxon>Caligus</taxon>
    </lineage>
</organism>
<dbReference type="EMBL" id="CP045892">
    <property type="protein sequence ID" value="QQP53145.1"/>
    <property type="molecule type" value="Genomic_DNA"/>
</dbReference>
<protein>
    <submittedName>
        <fullName evidence="2">Uncharacterized protein</fullName>
    </submittedName>
</protein>
<feature type="region of interest" description="Disordered" evidence="1">
    <location>
        <begin position="81"/>
        <end position="121"/>
    </location>
</feature>
<proteinExistence type="predicted"/>
<gene>
    <name evidence="2" type="ORF">FKW44_005510</name>
</gene>
<dbReference type="Proteomes" id="UP000595437">
    <property type="component" value="Chromosome 3"/>
</dbReference>
<evidence type="ECO:0000256" key="1">
    <source>
        <dbReference type="SAM" id="MobiDB-lite"/>
    </source>
</evidence>
<feature type="compositionally biased region" description="Low complexity" evidence="1">
    <location>
        <begin position="101"/>
        <end position="121"/>
    </location>
</feature>
<name>A0A7T8KC18_CALRO</name>
<feature type="non-terminal residue" evidence="2">
    <location>
        <position position="121"/>
    </location>
</feature>